<reference evidence="1 2" key="1">
    <citation type="submission" date="2020-03" db="EMBL/GenBank/DDBJ databases">
        <title>Whole genome sequencing of clinical and environmental type strains of Ochrobactrum.</title>
        <authorList>
            <person name="Dharne M."/>
        </authorList>
    </citation>
    <scope>NUCLEOTIDE SEQUENCE [LARGE SCALE GENOMIC DNA]</scope>
    <source>
        <strain evidence="1 2">CIP 109452</strain>
    </source>
</reference>
<keyword evidence="2" id="KW-1185">Reference proteome</keyword>
<accession>A0ABX1DHE5</accession>
<proteinExistence type="predicted"/>
<dbReference type="Proteomes" id="UP000704467">
    <property type="component" value="Unassembled WGS sequence"/>
</dbReference>
<protein>
    <submittedName>
        <fullName evidence="1">Uncharacterized protein</fullName>
    </submittedName>
</protein>
<sequence>MKNIKDRLFHYSTKVNGVLVPISALDSALAAFSTNLVVLTGHETYPISLIGSATCLHWHDKYFVVCTRHQINGLELSKIGMLCPDGNVITSGGAKHFIEINDGDFHDLCAFDFTEPCKSLPRLQSRFYNVGVAPPDAPYDEFAFAQVSGFPTELQNYDMDASHIGTVKAKVIVQLDRPSNDQAVITLRPLENMSFEPDGLSGLSVFIVHASRPNPTAYFAGIVTRASKSFVYAVKAGWILNFLAHFG</sequence>
<organism evidence="1 2">
    <name type="scientific">Brucella haematophila</name>
    <dbReference type="NCBI Taxonomy" id="419474"/>
    <lineage>
        <taxon>Bacteria</taxon>
        <taxon>Pseudomonadati</taxon>
        <taxon>Pseudomonadota</taxon>
        <taxon>Alphaproteobacteria</taxon>
        <taxon>Hyphomicrobiales</taxon>
        <taxon>Brucellaceae</taxon>
        <taxon>Brucella/Ochrobactrum group</taxon>
        <taxon>Brucella</taxon>
    </lineage>
</organism>
<dbReference type="EMBL" id="JAAVLN010000001">
    <property type="protein sequence ID" value="NKC02400.1"/>
    <property type="molecule type" value="Genomic_DNA"/>
</dbReference>
<evidence type="ECO:0000313" key="2">
    <source>
        <dbReference type="Proteomes" id="UP000704467"/>
    </source>
</evidence>
<name>A0ABX1DHE5_9HYPH</name>
<evidence type="ECO:0000313" key="1">
    <source>
        <dbReference type="EMBL" id="NKC02400.1"/>
    </source>
</evidence>
<comment type="caution">
    <text evidence="1">The sequence shown here is derived from an EMBL/GenBank/DDBJ whole genome shotgun (WGS) entry which is preliminary data.</text>
</comment>
<gene>
    <name evidence="1" type="ORF">HED55_00360</name>
</gene>